<organism evidence="8 9">
    <name type="scientific">Candidatus Phytoplasma citri</name>
    <dbReference type="NCBI Taxonomy" id="180978"/>
    <lineage>
        <taxon>Bacteria</taxon>
        <taxon>Bacillati</taxon>
        <taxon>Mycoplasmatota</taxon>
        <taxon>Mollicutes</taxon>
        <taxon>Acholeplasmatales</taxon>
        <taxon>Acholeplasmataceae</taxon>
        <taxon>Candidatus Phytoplasma</taxon>
        <taxon>16SrII (Peanut WB group)</taxon>
    </lineage>
</organism>
<accession>A0A1S9M3P8</accession>
<dbReference type="OrthoDB" id="9812790at2"/>
<evidence type="ECO:0000313" key="8">
    <source>
        <dbReference type="EMBL" id="OOP59772.1"/>
    </source>
</evidence>
<dbReference type="NCBIfam" id="TIGR01308">
    <property type="entry name" value="rpmD_bact"/>
    <property type="match status" value="1"/>
</dbReference>
<protein>
    <recommendedName>
        <fullName evidence="5">50S ribosomal protein L30</fullName>
    </recommendedName>
</protein>
<dbReference type="Pfam" id="PF00327">
    <property type="entry name" value="Ribosomal_L30"/>
    <property type="match status" value="1"/>
</dbReference>
<feature type="domain" description="Large ribosomal subunit protein uL30-like ferredoxin-like fold" evidence="6">
    <location>
        <begin position="5"/>
        <end position="54"/>
    </location>
</feature>
<evidence type="ECO:0000313" key="10">
    <source>
        <dbReference type="Proteomes" id="UP001383392"/>
    </source>
</evidence>
<keyword evidence="4" id="KW-0687">Ribonucleoprotein</keyword>
<evidence type="ECO:0000256" key="3">
    <source>
        <dbReference type="ARBA" id="ARBA00022980"/>
    </source>
</evidence>
<dbReference type="EMBL" id="MWKN01000015">
    <property type="protein sequence ID" value="OOP59772.1"/>
    <property type="molecule type" value="Genomic_DNA"/>
</dbReference>
<comment type="caution">
    <text evidence="8">The sequence shown here is derived from an EMBL/GenBank/DDBJ whole genome shotgun (WGS) entry which is preliminary data.</text>
</comment>
<dbReference type="CDD" id="cd01658">
    <property type="entry name" value="Ribosomal_L30"/>
    <property type="match status" value="1"/>
</dbReference>
<gene>
    <name evidence="7" type="primary">rpmD</name>
    <name evidence="8" type="ORF">B2G44_00510</name>
    <name evidence="7" type="ORF">OC712_00360</name>
</gene>
<dbReference type="HAMAP" id="MF_01371_B">
    <property type="entry name" value="Ribosomal_uL30_B"/>
    <property type="match status" value="1"/>
</dbReference>
<dbReference type="GO" id="GO:0006412">
    <property type="term" value="P:translation"/>
    <property type="evidence" value="ECO:0007669"/>
    <property type="project" value="InterPro"/>
</dbReference>
<evidence type="ECO:0000256" key="2">
    <source>
        <dbReference type="ARBA" id="ARBA00011838"/>
    </source>
</evidence>
<dbReference type="RefSeq" id="WP_078122911.1">
    <property type="nucleotide sequence ID" value="NZ_JAOSJG010000002.1"/>
</dbReference>
<evidence type="ECO:0000313" key="9">
    <source>
        <dbReference type="Proteomes" id="UP000189722"/>
    </source>
</evidence>
<reference evidence="7 10" key="2">
    <citation type="journal article" date="2023" name="Int. J. Syst. Evol. Microbiol.">
        <title>The observation of taxonomic boundaries for the 16SrII and 16SrXXV phytoplasmas using genome-based delimitation.</title>
        <authorList>
            <person name="Rodrigues Jardim B."/>
            <person name="Tran-Nguyen L.T.T."/>
            <person name="Gambley C."/>
            <person name="Al-Sadi A.M."/>
            <person name="Al-Subhi A.M."/>
            <person name="Foissac X."/>
            <person name="Salar P."/>
            <person name="Cai H."/>
            <person name="Yang J.Y."/>
            <person name="Davis R."/>
            <person name="Jones L."/>
            <person name="Rodoni B."/>
            <person name="Constable F.E."/>
        </authorList>
    </citation>
    <scope>NUCLEOTIDE SEQUENCE [LARGE SCALE GENOMIC DNA]</scope>
    <source>
        <strain evidence="7">BAWM-OMN-P75</strain>
    </source>
</reference>
<dbReference type="SUPFAM" id="SSF55129">
    <property type="entry name" value="Ribosomal protein L30p/L7e"/>
    <property type="match status" value="1"/>
</dbReference>
<dbReference type="PIRSF" id="PIRSF002211">
    <property type="entry name" value="Ribosomal_L30_bac-type"/>
    <property type="match status" value="1"/>
</dbReference>
<evidence type="ECO:0000256" key="4">
    <source>
        <dbReference type="ARBA" id="ARBA00023274"/>
    </source>
</evidence>
<dbReference type="Proteomes" id="UP001383392">
    <property type="component" value="Unassembled WGS sequence"/>
</dbReference>
<dbReference type="Gene3D" id="3.30.1390.20">
    <property type="entry name" value="Ribosomal protein L30, ferredoxin-like fold domain"/>
    <property type="match status" value="1"/>
</dbReference>
<reference evidence="8 9" key="1">
    <citation type="submission" date="2017-02" db="EMBL/GenBank/DDBJ databases">
        <title>A draft genome of 'Candidatus Phytoplasma aurantifolia' the agent of the witches-broom disease of lime.</title>
        <authorList>
            <person name="Foissac X."/>
            <person name="Carle P."/>
        </authorList>
    </citation>
    <scope>NUCLEOTIDE SEQUENCE [LARGE SCALE GENOMIC DNA]</scope>
    <source>
        <strain evidence="8 9">WBDL</strain>
    </source>
</reference>
<evidence type="ECO:0000256" key="1">
    <source>
        <dbReference type="ARBA" id="ARBA00007594"/>
    </source>
</evidence>
<keyword evidence="10" id="KW-1185">Reference proteome</keyword>
<evidence type="ECO:0000259" key="6">
    <source>
        <dbReference type="Pfam" id="PF00327"/>
    </source>
</evidence>
<dbReference type="AlphaFoldDB" id="A0A1S9M3P8"/>
<proteinExistence type="inferred from homology"/>
<sequence length="60" mass="6818">MNNIQIKLCRSLIGRNPKQIKTAHALGLKKINQIVIKEENAVLKGMLNIIKHLISINKNF</sequence>
<dbReference type="PANTHER" id="PTHR15892">
    <property type="entry name" value="MITOCHONDRIAL RIBOSOMAL PROTEIN L30"/>
    <property type="match status" value="1"/>
</dbReference>
<dbReference type="InterPro" id="IPR036919">
    <property type="entry name" value="Ribo_uL30_ferredoxin-like_sf"/>
</dbReference>
<evidence type="ECO:0000256" key="5">
    <source>
        <dbReference type="ARBA" id="ARBA00035492"/>
    </source>
</evidence>
<dbReference type="GO" id="GO:0022625">
    <property type="term" value="C:cytosolic large ribosomal subunit"/>
    <property type="evidence" value="ECO:0007669"/>
    <property type="project" value="TreeGrafter"/>
</dbReference>
<dbReference type="GO" id="GO:0003735">
    <property type="term" value="F:structural constituent of ribosome"/>
    <property type="evidence" value="ECO:0007669"/>
    <property type="project" value="InterPro"/>
</dbReference>
<dbReference type="InterPro" id="IPR016082">
    <property type="entry name" value="Ribosomal_uL30_ferredoxin-like"/>
</dbReference>
<dbReference type="Proteomes" id="UP000189722">
    <property type="component" value="Unassembled WGS sequence"/>
</dbReference>
<name>A0A1S9M3P8_9MOLU</name>
<comment type="subunit">
    <text evidence="2">Part of the 50S ribosomal subunit.</text>
</comment>
<evidence type="ECO:0000313" key="7">
    <source>
        <dbReference type="EMBL" id="MEK0308944.1"/>
    </source>
</evidence>
<keyword evidence="3 8" id="KW-0689">Ribosomal protein</keyword>
<dbReference type="EMBL" id="JAOSJG010000002">
    <property type="protein sequence ID" value="MEK0308944.1"/>
    <property type="molecule type" value="Genomic_DNA"/>
</dbReference>
<dbReference type="InterPro" id="IPR005996">
    <property type="entry name" value="Ribosomal_uL30_bac-type"/>
</dbReference>
<dbReference type="PANTHER" id="PTHR15892:SF2">
    <property type="entry name" value="LARGE RIBOSOMAL SUBUNIT PROTEIN UL30M"/>
    <property type="match status" value="1"/>
</dbReference>
<comment type="similarity">
    <text evidence="1">Belongs to the universal ribosomal protein uL30 family.</text>
</comment>
<dbReference type="STRING" id="180978.B2G44_00510"/>